<keyword evidence="3" id="KW-1185">Reference proteome</keyword>
<comment type="caution">
    <text evidence="2">The sequence shown here is derived from an EMBL/GenBank/DDBJ whole genome shotgun (WGS) entry which is preliminary data.</text>
</comment>
<sequence>MDKEFPGAPITNGHFSMQMGKTGIKPLSFWLEDNRSSLSQRYQMRKGGPPRESPRWGNSGFSILPKDTSACRWGRLGIELPTFRLEDDRCTPQPQLPQRGR</sequence>
<proteinExistence type="predicted"/>
<protein>
    <submittedName>
        <fullName evidence="2">Uncharacterized protein</fullName>
    </submittedName>
</protein>
<dbReference type="AlphaFoldDB" id="A0A9N7TZD3"/>
<dbReference type="EMBL" id="CADEAL010000531">
    <property type="protein sequence ID" value="CAB1421552.1"/>
    <property type="molecule type" value="Genomic_DNA"/>
</dbReference>
<gene>
    <name evidence="2" type="ORF">PLEPLA_LOCUS9438</name>
</gene>
<evidence type="ECO:0000313" key="3">
    <source>
        <dbReference type="Proteomes" id="UP001153269"/>
    </source>
</evidence>
<dbReference type="Proteomes" id="UP001153269">
    <property type="component" value="Unassembled WGS sequence"/>
</dbReference>
<accession>A0A9N7TZD3</accession>
<feature type="region of interest" description="Disordered" evidence="1">
    <location>
        <begin position="42"/>
        <end position="61"/>
    </location>
</feature>
<organism evidence="2 3">
    <name type="scientific">Pleuronectes platessa</name>
    <name type="common">European plaice</name>
    <dbReference type="NCBI Taxonomy" id="8262"/>
    <lineage>
        <taxon>Eukaryota</taxon>
        <taxon>Metazoa</taxon>
        <taxon>Chordata</taxon>
        <taxon>Craniata</taxon>
        <taxon>Vertebrata</taxon>
        <taxon>Euteleostomi</taxon>
        <taxon>Actinopterygii</taxon>
        <taxon>Neopterygii</taxon>
        <taxon>Teleostei</taxon>
        <taxon>Neoteleostei</taxon>
        <taxon>Acanthomorphata</taxon>
        <taxon>Carangaria</taxon>
        <taxon>Pleuronectiformes</taxon>
        <taxon>Pleuronectoidei</taxon>
        <taxon>Pleuronectidae</taxon>
        <taxon>Pleuronectes</taxon>
    </lineage>
</organism>
<evidence type="ECO:0000313" key="2">
    <source>
        <dbReference type="EMBL" id="CAB1421552.1"/>
    </source>
</evidence>
<evidence type="ECO:0000256" key="1">
    <source>
        <dbReference type="SAM" id="MobiDB-lite"/>
    </source>
</evidence>
<reference evidence="2" key="1">
    <citation type="submission" date="2020-03" db="EMBL/GenBank/DDBJ databases">
        <authorList>
            <person name="Weist P."/>
        </authorList>
    </citation>
    <scope>NUCLEOTIDE SEQUENCE</scope>
</reference>
<name>A0A9N7TZD3_PLEPL</name>